<evidence type="ECO:0000313" key="9">
    <source>
        <dbReference type="EMBL" id="SHM38706.1"/>
    </source>
</evidence>
<feature type="domain" description="Peptidase S8/S53" evidence="8">
    <location>
        <begin position="166"/>
        <end position="393"/>
    </location>
</feature>
<keyword evidence="5 6" id="KW-0720">Serine protease</keyword>
<dbReference type="Gene3D" id="3.40.50.200">
    <property type="entry name" value="Peptidase S8/S53 domain"/>
    <property type="match status" value="1"/>
</dbReference>
<dbReference type="InterPro" id="IPR000209">
    <property type="entry name" value="Peptidase_S8/S53_dom"/>
</dbReference>
<dbReference type="CDD" id="cd07477">
    <property type="entry name" value="Peptidases_S8_Subtilisin_subset"/>
    <property type="match status" value="1"/>
</dbReference>
<dbReference type="GO" id="GO:0005615">
    <property type="term" value="C:extracellular space"/>
    <property type="evidence" value="ECO:0007669"/>
    <property type="project" value="TreeGrafter"/>
</dbReference>
<evidence type="ECO:0000259" key="8">
    <source>
        <dbReference type="Pfam" id="PF00082"/>
    </source>
</evidence>
<dbReference type="EMBL" id="FRCT01000004">
    <property type="protein sequence ID" value="SHM38706.1"/>
    <property type="molecule type" value="Genomic_DNA"/>
</dbReference>
<dbReference type="PROSITE" id="PS51892">
    <property type="entry name" value="SUBTILASE"/>
    <property type="match status" value="1"/>
</dbReference>
<evidence type="ECO:0000256" key="7">
    <source>
        <dbReference type="SAM" id="SignalP"/>
    </source>
</evidence>
<evidence type="ECO:0000256" key="5">
    <source>
        <dbReference type="ARBA" id="ARBA00022825"/>
    </source>
</evidence>
<dbReference type="GO" id="GO:0006508">
    <property type="term" value="P:proteolysis"/>
    <property type="evidence" value="ECO:0007669"/>
    <property type="project" value="UniProtKB-KW"/>
</dbReference>
<comment type="similarity">
    <text evidence="1 6">Belongs to the peptidase S8 family.</text>
</comment>
<dbReference type="GO" id="GO:0046872">
    <property type="term" value="F:metal ion binding"/>
    <property type="evidence" value="ECO:0007669"/>
    <property type="project" value="UniProtKB-KW"/>
</dbReference>
<evidence type="ECO:0000313" key="10">
    <source>
        <dbReference type="Proteomes" id="UP000184394"/>
    </source>
</evidence>
<name>A0A1M7ID10_RUMFL</name>
<organism evidence="9 10">
    <name type="scientific">Ruminococcus flavefaciens</name>
    <dbReference type="NCBI Taxonomy" id="1265"/>
    <lineage>
        <taxon>Bacteria</taxon>
        <taxon>Bacillati</taxon>
        <taxon>Bacillota</taxon>
        <taxon>Clostridia</taxon>
        <taxon>Eubacteriales</taxon>
        <taxon>Oscillospiraceae</taxon>
        <taxon>Ruminococcus</taxon>
    </lineage>
</organism>
<feature type="active site" description="Charge relay system" evidence="6">
    <location>
        <position position="358"/>
    </location>
</feature>
<dbReference type="OrthoDB" id="2615814at2"/>
<dbReference type="PANTHER" id="PTHR43806:SF11">
    <property type="entry name" value="CEREVISIN-RELATED"/>
    <property type="match status" value="1"/>
</dbReference>
<dbReference type="InterPro" id="IPR034202">
    <property type="entry name" value="Subtilisin_Carlsberg-like"/>
</dbReference>
<keyword evidence="7" id="KW-0732">Signal</keyword>
<reference evidence="9 10" key="1">
    <citation type="submission" date="2016-11" db="EMBL/GenBank/DDBJ databases">
        <authorList>
            <person name="Jaros S."/>
            <person name="Januszkiewicz K."/>
            <person name="Wedrychowicz H."/>
        </authorList>
    </citation>
    <scope>NUCLEOTIDE SEQUENCE [LARGE SCALE GENOMIC DNA]</scope>
    <source>
        <strain evidence="9 10">Y1</strain>
    </source>
</reference>
<dbReference type="SUPFAM" id="SSF52743">
    <property type="entry name" value="Subtilisin-like"/>
    <property type="match status" value="1"/>
</dbReference>
<dbReference type="InterPro" id="IPR036852">
    <property type="entry name" value="Peptidase_S8/S53_dom_sf"/>
</dbReference>
<dbReference type="GO" id="GO:0004252">
    <property type="term" value="F:serine-type endopeptidase activity"/>
    <property type="evidence" value="ECO:0007669"/>
    <property type="project" value="UniProtKB-UniRule"/>
</dbReference>
<dbReference type="AlphaFoldDB" id="A0A1M7ID10"/>
<feature type="active site" description="Charge relay system" evidence="6">
    <location>
        <position position="173"/>
    </location>
</feature>
<dbReference type="PANTHER" id="PTHR43806">
    <property type="entry name" value="PEPTIDASE S8"/>
    <property type="match status" value="1"/>
</dbReference>
<sequence length="721" mass="80323">MNNRMKKTIISSILIASILNNITPYNAGANSDNIENYDMTTLYDTSVHDSETIDDQYIIVTNDELSEDVDSVQLTPETIDSDQEMYVVNLDSEQAEALSNDKNVTILEEDFIVSANSLYPLNTNYYNPKNRRPHAFHENQEHNDHEWNIQLINAEDLSEQVKSPDKVKVAIIDSGVDRISNIYVEDSVCLVPEEDQITTMFEDLTGHGTAIASIIAGSGEDGILGINPDAEIYSVKVLDKNNNAPVSRIIEGIYWCIDNDIDIINMSFGTNRFSPALEQAVKDAYNAGILMIGAAGNNAGEVEYPAAFDEVMAVGAVNTNAQMSDFSNTGEELEIAAPGEKIKVGSFFCGTSVTHGTSIAVPHVVGVASLLWEKDKSKSNEFIRQLIEYSAKNIDNTDDCGLLDADYALSIYDTFTENFDNELSKVNDLAIPQNEQIATTYEEIDDDENYVEGRWSKKEHQKIVGSVVANLGISDDELKVIKEGAIYPDIVLNKASDHPQWHGYFANGCNYIGCYQLVQRIGKGAGNIDCYSDNNNPIPGLDNDDYLAIKNCFGRKSETFCNRSYKSIIEEECHLTYDLNTESGRKQASRYRRCFIYGLSMHIMADTFAHSAYTIDGKKINHDGGTGKVGKADNKNYLKSRYDCSKRGVGKALQNLQRNAAYGYLDFATACECEYNLTDHTFYIRNLLINAFTNGMSKDLHLLDVIKYVDLTFNRGDNYTP</sequence>
<dbReference type="PROSITE" id="PS00138">
    <property type="entry name" value="SUBTILASE_SER"/>
    <property type="match status" value="1"/>
</dbReference>
<gene>
    <name evidence="9" type="ORF">SAMN04487860_10453</name>
</gene>
<accession>A0A1M7ID10</accession>
<keyword evidence="2 6" id="KW-0645">Protease</keyword>
<dbReference type="Pfam" id="PF00082">
    <property type="entry name" value="Peptidase_S8"/>
    <property type="match status" value="1"/>
</dbReference>
<evidence type="ECO:0000256" key="6">
    <source>
        <dbReference type="PROSITE-ProRule" id="PRU01240"/>
    </source>
</evidence>
<evidence type="ECO:0000256" key="3">
    <source>
        <dbReference type="ARBA" id="ARBA00022723"/>
    </source>
</evidence>
<keyword evidence="3" id="KW-0479">Metal-binding</keyword>
<dbReference type="InterPro" id="IPR023828">
    <property type="entry name" value="Peptidase_S8_Ser-AS"/>
</dbReference>
<feature type="chain" id="PRO_5039156392" evidence="7">
    <location>
        <begin position="28"/>
        <end position="721"/>
    </location>
</feature>
<dbReference type="InterPro" id="IPR050131">
    <property type="entry name" value="Peptidase_S8_subtilisin-like"/>
</dbReference>
<keyword evidence="4 6" id="KW-0378">Hydrolase</keyword>
<evidence type="ECO:0000256" key="1">
    <source>
        <dbReference type="ARBA" id="ARBA00011073"/>
    </source>
</evidence>
<feature type="signal peptide" evidence="7">
    <location>
        <begin position="1"/>
        <end position="27"/>
    </location>
</feature>
<dbReference type="InterPro" id="IPR015500">
    <property type="entry name" value="Peptidase_S8_subtilisin-rel"/>
</dbReference>
<evidence type="ECO:0000256" key="4">
    <source>
        <dbReference type="ARBA" id="ARBA00022801"/>
    </source>
</evidence>
<proteinExistence type="inferred from homology"/>
<evidence type="ECO:0000256" key="2">
    <source>
        <dbReference type="ARBA" id="ARBA00022670"/>
    </source>
</evidence>
<dbReference type="PRINTS" id="PR00723">
    <property type="entry name" value="SUBTILISIN"/>
</dbReference>
<dbReference type="InterPro" id="IPR022398">
    <property type="entry name" value="Peptidase_S8_His-AS"/>
</dbReference>
<feature type="active site" description="Charge relay system" evidence="6">
    <location>
        <position position="207"/>
    </location>
</feature>
<dbReference type="Proteomes" id="UP000184394">
    <property type="component" value="Unassembled WGS sequence"/>
</dbReference>
<protein>
    <submittedName>
        <fullName evidence="9">Minor extracellular protease Epr</fullName>
    </submittedName>
</protein>
<dbReference type="PROSITE" id="PS00137">
    <property type="entry name" value="SUBTILASE_HIS"/>
    <property type="match status" value="1"/>
</dbReference>